<evidence type="ECO:0000313" key="2">
    <source>
        <dbReference type="EMBL" id="QTC90235.1"/>
    </source>
</evidence>
<sequence length="248" mass="26398">MKMKPLFPLACAAILAVAASPAAAQVTITPYFWAAGMKGDVAPVAGLPTVETDSSFSDILDELQLGLASAFEVRMGQWAFVGDLSYVDTGVSAALKVPTTQFDSAGLDSKSLMSTLAMSYRVVDGDAASVDVLGGARLNWADNDVRLMRPDDTSVKANDDQFWVDPVVGVKAIAWLSPRWSLTGYGDVGGFGVSSDLTWQAMASVNYHFANGVALTAGYRYYAIDYDHDGFVFDVAEYGPLIGTSITF</sequence>
<gene>
    <name evidence="2" type="ORF">IFJ75_13200</name>
</gene>
<evidence type="ECO:0008006" key="4">
    <source>
        <dbReference type="Google" id="ProtNLM"/>
    </source>
</evidence>
<dbReference type="RefSeq" id="WP_207868656.1">
    <property type="nucleotide sequence ID" value="NZ_CP062222.1"/>
</dbReference>
<keyword evidence="3" id="KW-1185">Reference proteome</keyword>
<dbReference type="Gene3D" id="2.40.160.20">
    <property type="match status" value="1"/>
</dbReference>
<reference evidence="2" key="1">
    <citation type="submission" date="2020-09" db="EMBL/GenBank/DDBJ databases">
        <title>Brevundimonas sp. LVF2 isolated from a puddle in Goettingen, Germany.</title>
        <authorList>
            <person name="Friedrich I."/>
            <person name="Klassen A."/>
            <person name="Hannes N."/>
            <person name="Schneider D."/>
            <person name="Hertel R."/>
            <person name="Daniel R."/>
        </authorList>
    </citation>
    <scope>NUCLEOTIDE SEQUENCE</scope>
    <source>
        <strain evidence="2">LVF2</strain>
    </source>
</reference>
<keyword evidence="1" id="KW-0732">Signal</keyword>
<dbReference type="KEGG" id="bgoe:IFJ75_13200"/>
<dbReference type="AlphaFoldDB" id="A0A975GX74"/>
<organism evidence="2 3">
    <name type="scientific">Brevundimonas goettingensis</name>
    <dbReference type="NCBI Taxonomy" id="2774190"/>
    <lineage>
        <taxon>Bacteria</taxon>
        <taxon>Pseudomonadati</taxon>
        <taxon>Pseudomonadota</taxon>
        <taxon>Alphaproteobacteria</taxon>
        <taxon>Caulobacterales</taxon>
        <taxon>Caulobacteraceae</taxon>
        <taxon>Brevundimonas</taxon>
    </lineage>
</organism>
<feature type="signal peptide" evidence="1">
    <location>
        <begin position="1"/>
        <end position="24"/>
    </location>
</feature>
<evidence type="ECO:0000313" key="3">
    <source>
        <dbReference type="Proteomes" id="UP000663918"/>
    </source>
</evidence>
<proteinExistence type="predicted"/>
<dbReference type="Proteomes" id="UP000663918">
    <property type="component" value="Chromosome"/>
</dbReference>
<feature type="chain" id="PRO_5037813111" description="Outer membrane protein beta-barrel domain-containing protein" evidence="1">
    <location>
        <begin position="25"/>
        <end position="248"/>
    </location>
</feature>
<name>A0A975GX74_9CAUL</name>
<dbReference type="EMBL" id="CP062222">
    <property type="protein sequence ID" value="QTC90235.1"/>
    <property type="molecule type" value="Genomic_DNA"/>
</dbReference>
<protein>
    <recommendedName>
        <fullName evidence="4">Outer membrane protein beta-barrel domain-containing protein</fullName>
    </recommendedName>
</protein>
<evidence type="ECO:0000256" key="1">
    <source>
        <dbReference type="SAM" id="SignalP"/>
    </source>
</evidence>
<accession>A0A975GX74</accession>